<protein>
    <submittedName>
        <fullName evidence="3">Uncharacterized protein LOC103513158</fullName>
    </submittedName>
</protein>
<dbReference type="GeneID" id="103513158"/>
<keyword evidence="2" id="KW-1185">Reference proteome</keyword>
<evidence type="ECO:0000313" key="3">
    <source>
        <dbReference type="RefSeq" id="XP_026682237.1"/>
    </source>
</evidence>
<organism evidence="2 3">
    <name type="scientific">Diaphorina citri</name>
    <name type="common">Asian citrus psyllid</name>
    <dbReference type="NCBI Taxonomy" id="121845"/>
    <lineage>
        <taxon>Eukaryota</taxon>
        <taxon>Metazoa</taxon>
        <taxon>Ecdysozoa</taxon>
        <taxon>Arthropoda</taxon>
        <taxon>Hexapoda</taxon>
        <taxon>Insecta</taxon>
        <taxon>Pterygota</taxon>
        <taxon>Neoptera</taxon>
        <taxon>Paraneoptera</taxon>
        <taxon>Hemiptera</taxon>
        <taxon>Sternorrhyncha</taxon>
        <taxon>Psylloidea</taxon>
        <taxon>Psyllidae</taxon>
        <taxon>Diaphorininae</taxon>
        <taxon>Diaphorina</taxon>
    </lineage>
</organism>
<proteinExistence type="predicted"/>
<dbReference type="RefSeq" id="XP_026682237.1">
    <property type="nucleotide sequence ID" value="XM_026826436.1"/>
</dbReference>
<dbReference type="KEGG" id="dci:103513158"/>
<name>A0A3Q0J176_DIACI</name>
<keyword evidence="1" id="KW-0732">Signal</keyword>
<evidence type="ECO:0000313" key="2">
    <source>
        <dbReference type="Proteomes" id="UP000079169"/>
    </source>
</evidence>
<reference evidence="3" key="1">
    <citation type="submission" date="2025-08" db="UniProtKB">
        <authorList>
            <consortium name="RefSeq"/>
        </authorList>
    </citation>
    <scope>IDENTIFICATION</scope>
</reference>
<dbReference type="AlphaFoldDB" id="A0A3Q0J176"/>
<gene>
    <name evidence="3" type="primary">LOC103513158</name>
</gene>
<feature type="signal peptide" evidence="1">
    <location>
        <begin position="1"/>
        <end position="25"/>
    </location>
</feature>
<dbReference type="Proteomes" id="UP000079169">
    <property type="component" value="Unplaced"/>
</dbReference>
<evidence type="ECO:0000256" key="1">
    <source>
        <dbReference type="SAM" id="SignalP"/>
    </source>
</evidence>
<feature type="chain" id="PRO_5018084080" evidence="1">
    <location>
        <begin position="26"/>
        <end position="250"/>
    </location>
</feature>
<dbReference type="PaxDb" id="121845-A0A3Q0J176"/>
<sequence>MDTRLMCLLLVALVLIAANVGRVWAGVQSEEKEKLRRFRLYKFQYDANTKKRSRGPNKNLGTKSSTPRRLHFFETTRTDLLDWFRDCPVCIDNGNGKDRESGFVGIVRYRRQIIFILNDGEDSIIVNYKSSINYLISDSFANLKLQLLHKYANIVRRNLNLNDTGDGGQSRGDRLEWGGDEYKKPYITGRTTIDKALARKYLSRSIIKLNRAERAKFKVKKEYSHKREKGFNLFAPDRDEFGLHDWNNLY</sequence>
<accession>A0A3Q0J176</accession>